<evidence type="ECO:0000313" key="4">
    <source>
        <dbReference type="Proteomes" id="UP001151760"/>
    </source>
</evidence>
<dbReference type="PANTHER" id="PTHR11439:SF524">
    <property type="entry name" value="RNA-DIRECTED DNA POLYMERASE, PROTEIN KINASE RLK-PELLE-DLSV FAMILY"/>
    <property type="match status" value="1"/>
</dbReference>
<feature type="domain" description="Reverse transcriptase Ty1/copia-type" evidence="2">
    <location>
        <begin position="159"/>
        <end position="231"/>
    </location>
</feature>
<keyword evidence="4" id="KW-1185">Reference proteome</keyword>
<dbReference type="PANTHER" id="PTHR11439">
    <property type="entry name" value="GAG-POL-RELATED RETROTRANSPOSON"/>
    <property type="match status" value="1"/>
</dbReference>
<evidence type="ECO:0000256" key="1">
    <source>
        <dbReference type="SAM" id="MobiDB-lite"/>
    </source>
</evidence>
<evidence type="ECO:0000313" key="3">
    <source>
        <dbReference type="EMBL" id="GJS78523.1"/>
    </source>
</evidence>
<comment type="caution">
    <text evidence="3">The sequence shown here is derived from an EMBL/GenBank/DDBJ whole genome shotgun (WGS) entry which is preliminary data.</text>
</comment>
<dbReference type="EMBL" id="BQNB010010530">
    <property type="protein sequence ID" value="GJS78523.1"/>
    <property type="molecule type" value="Genomic_DNA"/>
</dbReference>
<accession>A0ABQ4YL19</accession>
<gene>
    <name evidence="3" type="ORF">Tco_0728404</name>
</gene>
<dbReference type="Proteomes" id="UP001151760">
    <property type="component" value="Unassembled WGS sequence"/>
</dbReference>
<reference evidence="3" key="1">
    <citation type="journal article" date="2022" name="Int. J. Mol. Sci.">
        <title>Draft Genome of Tanacetum Coccineum: Genomic Comparison of Closely Related Tanacetum-Family Plants.</title>
        <authorList>
            <person name="Yamashiro T."/>
            <person name="Shiraishi A."/>
            <person name="Nakayama K."/>
            <person name="Satake H."/>
        </authorList>
    </citation>
    <scope>NUCLEOTIDE SEQUENCE</scope>
</reference>
<protein>
    <submittedName>
        <fullName evidence="3">Ribonuclease H-like domain-containing protein</fullName>
    </submittedName>
</protein>
<sequence>MQVNEAEKKNEAGKEEITEVPSSQPVEYYLKHRINKKLIEGLGDNRRGPVYEAILRKKITRKEDIGGNFEIPCNIGGLKHINALVDQGSDVNAMPLSTYMKLTDERPAETNIKLSLVSHSYIYPLGIAEDILVEGVVKLLVEVPYDNRINDEYNALVKNGTWILVLRPTDANLVHSMWLFKHKFHADGTLSRYKARLVANGSSQQLGVDFDETFSLVVKLATIHTVLSLAGSQVAYLPIYVDDIILTASSTTYLARLKTLLLKSCLFLSQKKYALDLLARAHMVNFQQVCLYMHDPKEPHFAALKRILCYVQGTLELGLHLYASATTSLVGYTDADWVVLKLKWVFANVVADETAARNLLRELHSPLLTATLVYCDNVSVVYMSANPVQHERTNHIEIDIHFVRDMVKAGHVRVLHIPSRFQYADIFTKCLPSALFEDFRFSLSVHPPPAQTAGAY</sequence>
<dbReference type="Pfam" id="PF07727">
    <property type="entry name" value="RVT_2"/>
    <property type="match status" value="1"/>
</dbReference>
<proteinExistence type="predicted"/>
<dbReference type="InterPro" id="IPR013103">
    <property type="entry name" value="RVT_2"/>
</dbReference>
<dbReference type="CDD" id="cd09272">
    <property type="entry name" value="RNase_HI_RT_Ty1"/>
    <property type="match status" value="1"/>
</dbReference>
<feature type="region of interest" description="Disordered" evidence="1">
    <location>
        <begin position="1"/>
        <end position="20"/>
    </location>
</feature>
<reference evidence="3" key="2">
    <citation type="submission" date="2022-01" db="EMBL/GenBank/DDBJ databases">
        <authorList>
            <person name="Yamashiro T."/>
            <person name="Shiraishi A."/>
            <person name="Satake H."/>
            <person name="Nakayama K."/>
        </authorList>
    </citation>
    <scope>NUCLEOTIDE SEQUENCE</scope>
</reference>
<dbReference type="SUPFAM" id="SSF56672">
    <property type="entry name" value="DNA/RNA polymerases"/>
    <property type="match status" value="1"/>
</dbReference>
<organism evidence="3 4">
    <name type="scientific">Tanacetum coccineum</name>
    <dbReference type="NCBI Taxonomy" id="301880"/>
    <lineage>
        <taxon>Eukaryota</taxon>
        <taxon>Viridiplantae</taxon>
        <taxon>Streptophyta</taxon>
        <taxon>Embryophyta</taxon>
        <taxon>Tracheophyta</taxon>
        <taxon>Spermatophyta</taxon>
        <taxon>Magnoliopsida</taxon>
        <taxon>eudicotyledons</taxon>
        <taxon>Gunneridae</taxon>
        <taxon>Pentapetalae</taxon>
        <taxon>asterids</taxon>
        <taxon>campanulids</taxon>
        <taxon>Asterales</taxon>
        <taxon>Asteraceae</taxon>
        <taxon>Asteroideae</taxon>
        <taxon>Anthemideae</taxon>
        <taxon>Anthemidinae</taxon>
        <taxon>Tanacetum</taxon>
    </lineage>
</organism>
<feature type="compositionally biased region" description="Basic and acidic residues" evidence="1">
    <location>
        <begin position="1"/>
        <end position="17"/>
    </location>
</feature>
<name>A0ABQ4YL19_9ASTR</name>
<evidence type="ECO:0000259" key="2">
    <source>
        <dbReference type="Pfam" id="PF07727"/>
    </source>
</evidence>
<dbReference type="InterPro" id="IPR043502">
    <property type="entry name" value="DNA/RNA_pol_sf"/>
</dbReference>